<protein>
    <submittedName>
        <fullName evidence="3">Uncharacterized protein</fullName>
    </submittedName>
</protein>
<evidence type="ECO:0000313" key="3">
    <source>
        <dbReference type="EMBL" id="KAF5376382.1"/>
    </source>
</evidence>
<evidence type="ECO:0000256" key="2">
    <source>
        <dbReference type="SAM" id="Phobius"/>
    </source>
</evidence>
<dbReference type="AlphaFoldDB" id="A0A8H5H466"/>
<gene>
    <name evidence="3" type="ORF">D9757_008678</name>
</gene>
<keyword evidence="2" id="KW-0472">Membrane</keyword>
<comment type="caution">
    <text evidence="3">The sequence shown here is derived from an EMBL/GenBank/DDBJ whole genome shotgun (WGS) entry which is preliminary data.</text>
</comment>
<keyword evidence="4" id="KW-1185">Reference proteome</keyword>
<feature type="region of interest" description="Disordered" evidence="1">
    <location>
        <begin position="99"/>
        <end position="121"/>
    </location>
</feature>
<evidence type="ECO:0000313" key="4">
    <source>
        <dbReference type="Proteomes" id="UP000518752"/>
    </source>
</evidence>
<sequence length="534" mass="57214">MAIMASSALSSTQSTSHVKITEGTEILCFAAIIPALAVIMYICSRIINGGTKRARAQGHSNVNGIFTEKISSSSSTGADMPNYPNSTYLKKGSRLHTLDRYGAGPPSSHSDPASASSSSPYRPFANHRCSISLKSPSIPAAHSGFRPLSLFLSINKEQIKAKFAGRGKNHTAIPDLTQTLGGFSQADKQAMLHTWVLADDIVGAHPQAQPLTTRSTSSIGHVIRSSDFRLVSDSGSEIGWYTSNRKVAVVVPSVLRWPYVKNGKASKVKHENSQSKSLVRSAPSRIPVSKTLSAFTHLRYSDHHSEASLTGPSPTGAVHTLPDSQSEASSDPSSPLSVQSDFPALLSIKSTEFFPSPAVEVTHTNLTDTLSDPAISLNRISDDRAASSIRHPSSSRTKPLKIAQEDRVPELVTVVQPPLLPTRLKFFASSDKLSDSGARFERRSNMGDSRVNGRVRVLNTLTNLTQSNSSSELAYLAGGTTAASPDSVPSFKTTNTRGKSGRYRDFGRGRKLVPDGKENVRPEAIAGIRVGPAF</sequence>
<keyword evidence="2" id="KW-0812">Transmembrane</keyword>
<proteinExistence type="predicted"/>
<name>A0A8H5H466_9AGAR</name>
<reference evidence="3 4" key="1">
    <citation type="journal article" date="2020" name="ISME J.">
        <title>Uncovering the hidden diversity of litter-decomposition mechanisms in mushroom-forming fungi.</title>
        <authorList>
            <person name="Floudas D."/>
            <person name="Bentzer J."/>
            <person name="Ahren D."/>
            <person name="Johansson T."/>
            <person name="Persson P."/>
            <person name="Tunlid A."/>
        </authorList>
    </citation>
    <scope>NUCLEOTIDE SEQUENCE [LARGE SCALE GENOMIC DNA]</scope>
    <source>
        <strain evidence="3 4">CBS 406.79</strain>
    </source>
</reference>
<organism evidence="3 4">
    <name type="scientific">Collybiopsis confluens</name>
    <dbReference type="NCBI Taxonomy" id="2823264"/>
    <lineage>
        <taxon>Eukaryota</taxon>
        <taxon>Fungi</taxon>
        <taxon>Dikarya</taxon>
        <taxon>Basidiomycota</taxon>
        <taxon>Agaricomycotina</taxon>
        <taxon>Agaricomycetes</taxon>
        <taxon>Agaricomycetidae</taxon>
        <taxon>Agaricales</taxon>
        <taxon>Marasmiineae</taxon>
        <taxon>Omphalotaceae</taxon>
        <taxon>Collybiopsis</taxon>
    </lineage>
</organism>
<dbReference type="OrthoDB" id="2928637at2759"/>
<dbReference type="EMBL" id="JAACJN010000091">
    <property type="protein sequence ID" value="KAF5376382.1"/>
    <property type="molecule type" value="Genomic_DNA"/>
</dbReference>
<evidence type="ECO:0000256" key="1">
    <source>
        <dbReference type="SAM" id="MobiDB-lite"/>
    </source>
</evidence>
<dbReference type="Proteomes" id="UP000518752">
    <property type="component" value="Unassembled WGS sequence"/>
</dbReference>
<feature type="compositionally biased region" description="Low complexity" evidence="1">
    <location>
        <begin position="105"/>
        <end position="120"/>
    </location>
</feature>
<keyword evidence="2" id="KW-1133">Transmembrane helix</keyword>
<feature type="region of interest" description="Disordered" evidence="1">
    <location>
        <begin position="303"/>
        <end position="337"/>
    </location>
</feature>
<feature type="transmembrane region" description="Helical" evidence="2">
    <location>
        <begin position="24"/>
        <end position="43"/>
    </location>
</feature>
<feature type="compositionally biased region" description="Low complexity" evidence="1">
    <location>
        <begin position="322"/>
        <end position="337"/>
    </location>
</feature>
<accession>A0A8H5H466</accession>